<reference evidence="3" key="1">
    <citation type="submission" date="2016-10" db="EMBL/GenBank/DDBJ databases">
        <authorList>
            <person name="Varghese N."/>
            <person name="Submissions S."/>
        </authorList>
    </citation>
    <scope>NUCLEOTIDE SEQUENCE [LARGE SCALE GENOMIC DNA]</scope>
    <source>
        <strain evidence="3">CGMCC 1.7715</strain>
    </source>
</reference>
<evidence type="ECO:0000313" key="3">
    <source>
        <dbReference type="Proteomes" id="UP000199331"/>
    </source>
</evidence>
<keyword evidence="3" id="KW-1185">Reference proteome</keyword>
<organism evidence="2 3">
    <name type="scientific">Qipengyuania nanhaisediminis</name>
    <dbReference type="NCBI Taxonomy" id="604088"/>
    <lineage>
        <taxon>Bacteria</taxon>
        <taxon>Pseudomonadati</taxon>
        <taxon>Pseudomonadota</taxon>
        <taxon>Alphaproteobacteria</taxon>
        <taxon>Sphingomonadales</taxon>
        <taxon>Erythrobacteraceae</taxon>
        <taxon>Qipengyuania</taxon>
    </lineage>
</organism>
<dbReference type="InterPro" id="IPR038765">
    <property type="entry name" value="Papain-like_cys_pep_sf"/>
</dbReference>
<sequence>MPIRIESSFAFSLECETDVLLQFEAAAIPEQRIISHGTKLSPAIHEARVAAQDDIGERIWVRANGLFEVEYQADVEIMRQVSQVEGRTALPPHQLPGEAVEYLFDSRYCPSDRFQTFVEDEFGDTTGGARIAAIRDWIASNFTYSPGASGPHTTALDSFVERRGICRDYAHTMIVMARASTIPARYVACYAPGVDPQDFHAVAEVFLEDPELDGGGSWQLVDPTGMADPAETVKIGIGRDAADVSFLTTFGMSDFKRSSVSVTHVAQE</sequence>
<dbReference type="Proteomes" id="UP000199331">
    <property type="component" value="Unassembled WGS sequence"/>
</dbReference>
<accession>A0A1I5LKK7</accession>
<dbReference type="SMART" id="SM00460">
    <property type="entry name" value="TGc"/>
    <property type="match status" value="1"/>
</dbReference>
<dbReference type="Gene3D" id="2.60.40.2250">
    <property type="match status" value="1"/>
</dbReference>
<dbReference type="AlphaFoldDB" id="A0A1I5LKK7"/>
<proteinExistence type="predicted"/>
<dbReference type="OrthoDB" id="5438043at2"/>
<protein>
    <submittedName>
        <fullName evidence="2">Transglutaminase-like enzyme, putative cysteine protease</fullName>
    </submittedName>
</protein>
<keyword evidence="2" id="KW-0645">Protease</keyword>
<name>A0A1I5LKK7_9SPHN</name>
<feature type="domain" description="Transglutaminase-like" evidence="1">
    <location>
        <begin position="158"/>
        <end position="225"/>
    </location>
</feature>
<evidence type="ECO:0000313" key="2">
    <source>
        <dbReference type="EMBL" id="SFO97742.1"/>
    </source>
</evidence>
<dbReference type="EMBL" id="FOWZ01000001">
    <property type="protein sequence ID" value="SFO97742.1"/>
    <property type="molecule type" value="Genomic_DNA"/>
</dbReference>
<dbReference type="Gene3D" id="3.10.620.30">
    <property type="match status" value="1"/>
</dbReference>
<dbReference type="PANTHER" id="PTHR33490">
    <property type="entry name" value="BLR5614 PROTEIN-RELATED"/>
    <property type="match status" value="1"/>
</dbReference>
<gene>
    <name evidence="2" type="ORF">SAMN04488060_1076</name>
</gene>
<dbReference type="GO" id="GO:0006508">
    <property type="term" value="P:proteolysis"/>
    <property type="evidence" value="ECO:0007669"/>
    <property type="project" value="UniProtKB-KW"/>
</dbReference>
<dbReference type="RefSeq" id="WP_090478083.1">
    <property type="nucleotide sequence ID" value="NZ_FOWZ01000001.1"/>
</dbReference>
<dbReference type="Pfam" id="PF01841">
    <property type="entry name" value="Transglut_core"/>
    <property type="match status" value="1"/>
</dbReference>
<evidence type="ECO:0000259" key="1">
    <source>
        <dbReference type="SMART" id="SM00460"/>
    </source>
</evidence>
<dbReference type="GO" id="GO:0008233">
    <property type="term" value="F:peptidase activity"/>
    <property type="evidence" value="ECO:0007669"/>
    <property type="project" value="UniProtKB-KW"/>
</dbReference>
<dbReference type="SUPFAM" id="SSF54001">
    <property type="entry name" value="Cysteine proteinases"/>
    <property type="match status" value="1"/>
</dbReference>
<keyword evidence="2" id="KW-0378">Hydrolase</keyword>
<dbReference type="InterPro" id="IPR002931">
    <property type="entry name" value="Transglutaminase-like"/>
</dbReference>
<dbReference type="STRING" id="604088.SAMN04488060_1076"/>
<dbReference type="PANTHER" id="PTHR33490:SF12">
    <property type="entry name" value="BLL5557 PROTEIN"/>
    <property type="match status" value="1"/>
</dbReference>